<evidence type="ECO:0000313" key="3">
    <source>
        <dbReference type="Proteomes" id="UP000606786"/>
    </source>
</evidence>
<dbReference type="Proteomes" id="UP000606786">
    <property type="component" value="Unassembled WGS sequence"/>
</dbReference>
<dbReference type="AlphaFoldDB" id="A0A811V952"/>
<dbReference type="OrthoDB" id="8037731at2759"/>
<dbReference type="EMBL" id="CAJHJT010000056">
    <property type="protein sequence ID" value="CAD7011860.1"/>
    <property type="molecule type" value="Genomic_DNA"/>
</dbReference>
<protein>
    <submittedName>
        <fullName evidence="2">(Mediterranean fruit fly) hypothetical protein</fullName>
    </submittedName>
</protein>
<feature type="compositionally biased region" description="Basic and acidic residues" evidence="1">
    <location>
        <begin position="65"/>
        <end position="82"/>
    </location>
</feature>
<evidence type="ECO:0000256" key="1">
    <source>
        <dbReference type="SAM" id="MobiDB-lite"/>
    </source>
</evidence>
<feature type="region of interest" description="Disordered" evidence="1">
    <location>
        <begin position="1"/>
        <end position="82"/>
    </location>
</feature>
<feature type="compositionally biased region" description="Polar residues" evidence="1">
    <location>
        <begin position="51"/>
        <end position="63"/>
    </location>
</feature>
<feature type="region of interest" description="Disordered" evidence="1">
    <location>
        <begin position="102"/>
        <end position="128"/>
    </location>
</feature>
<gene>
    <name evidence="2" type="ORF">CCAP1982_LOCUS19972</name>
</gene>
<feature type="region of interest" description="Disordered" evidence="1">
    <location>
        <begin position="141"/>
        <end position="164"/>
    </location>
</feature>
<feature type="compositionally biased region" description="Polar residues" evidence="1">
    <location>
        <begin position="110"/>
        <end position="128"/>
    </location>
</feature>
<organism evidence="2 3">
    <name type="scientific">Ceratitis capitata</name>
    <name type="common">Mediterranean fruit fly</name>
    <name type="synonym">Tephritis capitata</name>
    <dbReference type="NCBI Taxonomy" id="7213"/>
    <lineage>
        <taxon>Eukaryota</taxon>
        <taxon>Metazoa</taxon>
        <taxon>Ecdysozoa</taxon>
        <taxon>Arthropoda</taxon>
        <taxon>Hexapoda</taxon>
        <taxon>Insecta</taxon>
        <taxon>Pterygota</taxon>
        <taxon>Neoptera</taxon>
        <taxon>Endopterygota</taxon>
        <taxon>Diptera</taxon>
        <taxon>Brachycera</taxon>
        <taxon>Muscomorpha</taxon>
        <taxon>Tephritoidea</taxon>
        <taxon>Tephritidae</taxon>
        <taxon>Ceratitis</taxon>
        <taxon>Ceratitis</taxon>
    </lineage>
</organism>
<evidence type="ECO:0000313" key="2">
    <source>
        <dbReference type="EMBL" id="CAD7011860.1"/>
    </source>
</evidence>
<comment type="caution">
    <text evidence="2">The sequence shown here is derived from an EMBL/GenBank/DDBJ whole genome shotgun (WGS) entry which is preliminary data.</text>
</comment>
<name>A0A811V952_CERCA</name>
<keyword evidence="3" id="KW-1185">Reference proteome</keyword>
<feature type="compositionally biased region" description="Basic and acidic residues" evidence="1">
    <location>
        <begin position="23"/>
        <end position="50"/>
    </location>
</feature>
<proteinExistence type="predicted"/>
<accession>A0A811V952</accession>
<sequence>MSESTAHLSTAPKRKHAEEEAESIERTEDKTTELVSEEAEKKSKFQKEKASPQTEINENQTALDNKLKPNIEIDDQKQGQSEEKDALINVVIYCEKIPANEQVPRDTATNEENTPNNVESNESPSIGNNLAITELAKEATESELRAKAQDKNHNALTKEMLTTEDTNERTIAPTNVYREQCQPISLAGKIPLTAVNEEKTVNDMEKPNISIKASKLVKNYIDKNVLSKENLISSRFKPKGYPPTQKLYAVLKEPKHSKPPEHILQRDEATKLMAKIKSTRILIPSSLSVTVKQCTDTDVIQPSVTIVPIENKTKDLEGNSKTNNGGKDNIGIASNTKIIPKTNTISTMKVPKESNSSIYPTGLITKRMVVKNISGGTLATTKKAMVSTQQLTPAPTATTTRKIIAINRNKLTPINYKARNCVLFPSPHSKPKTSAHDKPIITSVEYIPKNHLLSIDSAADKSINSKLLSDEKANGIHITT</sequence>
<feature type="compositionally biased region" description="Basic and acidic residues" evidence="1">
    <location>
        <begin position="141"/>
        <end position="153"/>
    </location>
</feature>
<reference evidence="2" key="1">
    <citation type="submission" date="2020-11" db="EMBL/GenBank/DDBJ databases">
        <authorList>
            <person name="Whitehead M."/>
        </authorList>
    </citation>
    <scope>NUCLEOTIDE SEQUENCE</scope>
    <source>
        <strain evidence="2">EGII</strain>
    </source>
</reference>